<dbReference type="AlphaFoldDB" id="A0A2T1LYC6"/>
<gene>
    <name evidence="2" type="ORF">C7H19_10740</name>
</gene>
<dbReference type="Pfam" id="PF10040">
    <property type="entry name" value="CRISPR_Cas6"/>
    <property type="match status" value="1"/>
</dbReference>
<feature type="domain" description="CRISPR-associated protein Cas6 C-terminal" evidence="1">
    <location>
        <begin position="218"/>
        <end position="327"/>
    </location>
</feature>
<protein>
    <submittedName>
        <fullName evidence="2">CRISPR-associated protein Cas6</fullName>
    </submittedName>
</protein>
<proteinExistence type="predicted"/>
<evidence type="ECO:0000259" key="1">
    <source>
        <dbReference type="Pfam" id="PF10040"/>
    </source>
</evidence>
<accession>A0A2T1LYC6</accession>
<dbReference type="InterPro" id="IPR045747">
    <property type="entry name" value="CRISPR-assoc_prot_Cas6_N_sf"/>
</dbReference>
<dbReference type="InterPro" id="IPR019267">
    <property type="entry name" value="CRISPR-assoc_Cas6_C"/>
</dbReference>
<reference evidence="2 3" key="2">
    <citation type="submission" date="2018-03" db="EMBL/GenBank/DDBJ databases">
        <authorList>
            <person name="Keele B.F."/>
        </authorList>
    </citation>
    <scope>NUCLEOTIDE SEQUENCE [LARGE SCALE GENOMIC DNA]</scope>
    <source>
        <strain evidence="2 3">CCALA 016</strain>
    </source>
</reference>
<dbReference type="Gene3D" id="3.30.70.1890">
    <property type="match status" value="1"/>
</dbReference>
<name>A0A2T1LYC6_9CHRO</name>
<organism evidence="2 3">
    <name type="scientific">Aphanothece hegewaldii CCALA 016</name>
    <dbReference type="NCBI Taxonomy" id="2107694"/>
    <lineage>
        <taxon>Bacteria</taxon>
        <taxon>Bacillati</taxon>
        <taxon>Cyanobacteriota</taxon>
        <taxon>Cyanophyceae</taxon>
        <taxon>Oscillatoriophycideae</taxon>
        <taxon>Chroococcales</taxon>
        <taxon>Aphanothecaceae</taxon>
        <taxon>Aphanothece</taxon>
    </lineage>
</organism>
<sequence>MKDTKFSLLTLVLQPCSENPLISLNEWLLEYRSLIAFIPLTFQQGVDKVIVAINDPRLYPSLLQLIFKQLNTNTVVEWQNRAYRVIGVETDPHTLHIFQIQVYPQKPLPKTLGRGIHALFFTWLAEADANLAASIHQSDLIPMSLSIFPDVVKTRMILKIGLIKPYLLSPLLYGISRHLDNDIILADVPCRLGQGIRILQNNNYHSLFQIPSQKTINLRLQSPTSFKQDKFIQPFPLPHLVFENLRKRWNQFAPEELHYPMIEWEGLTSAFELKTHALKMKGSPEIGSTGWVCYEFSSLEQAKIATTLAHFGQFAGVGRKVGMGMGQLQL</sequence>
<dbReference type="Proteomes" id="UP000239001">
    <property type="component" value="Unassembled WGS sequence"/>
</dbReference>
<dbReference type="RefSeq" id="WP_106456877.1">
    <property type="nucleotide sequence ID" value="NZ_PXOH01000009.1"/>
</dbReference>
<comment type="caution">
    <text evidence="2">The sequence shown here is derived from an EMBL/GenBank/DDBJ whole genome shotgun (WGS) entry which is preliminary data.</text>
</comment>
<dbReference type="Gene3D" id="3.30.70.1900">
    <property type="match status" value="1"/>
</dbReference>
<dbReference type="OrthoDB" id="3469084at2"/>
<dbReference type="EMBL" id="PXOH01000009">
    <property type="protein sequence ID" value="PSF37395.1"/>
    <property type="molecule type" value="Genomic_DNA"/>
</dbReference>
<reference evidence="2 3" key="1">
    <citation type="submission" date="2018-03" db="EMBL/GenBank/DDBJ databases">
        <title>The ancient ancestry and fast evolution of plastids.</title>
        <authorList>
            <person name="Moore K.R."/>
            <person name="Magnabosco C."/>
            <person name="Momper L."/>
            <person name="Gold D.A."/>
            <person name="Bosak T."/>
            <person name="Fournier G.P."/>
        </authorList>
    </citation>
    <scope>NUCLEOTIDE SEQUENCE [LARGE SCALE GENOMIC DNA]</scope>
    <source>
        <strain evidence="2 3">CCALA 016</strain>
    </source>
</reference>
<evidence type="ECO:0000313" key="3">
    <source>
        <dbReference type="Proteomes" id="UP000239001"/>
    </source>
</evidence>
<evidence type="ECO:0000313" key="2">
    <source>
        <dbReference type="EMBL" id="PSF37395.1"/>
    </source>
</evidence>
<keyword evidence="3" id="KW-1185">Reference proteome</keyword>
<dbReference type="CDD" id="cd21141">
    <property type="entry name" value="Cas6_III-like"/>
    <property type="match status" value="1"/>
</dbReference>